<protein>
    <recommendedName>
        <fullName evidence="3">RiboL-PSP-HEPN domain-containing protein</fullName>
    </recommendedName>
</protein>
<keyword evidence="2" id="KW-1185">Reference proteome</keyword>
<name>A0ABM7PH92_9BACT</name>
<accession>A0ABM7PH92</accession>
<evidence type="ECO:0000313" key="1">
    <source>
        <dbReference type="EMBL" id="BCS96914.1"/>
    </source>
</evidence>
<evidence type="ECO:0000313" key="2">
    <source>
        <dbReference type="Proteomes" id="UP001320148"/>
    </source>
</evidence>
<dbReference type="Proteomes" id="UP001320148">
    <property type="component" value="Chromosome"/>
</dbReference>
<sequence>MARFCTLILVGWKFMNPRLPYLTATIHIHHMANQAYSMIKSVAYAAQNAYDDDEFMKIPLQKEFPNADKDKLSELVKLQTEITLDDSIYCAQATGLIFTHSGLEKCIEEIIEFDSSQHPEEWVHFIENKKVSLKSIIEKSKDDIIKDYISDFTKNLKKESLLKKIDILLSIFKPNDGTMGDYKFDKEKIQHIDNLRHQYAHGKTGEPKIDETFSSIEYLIKTGDYFLSLMSEKYDVYT</sequence>
<organism evidence="1 2">
    <name type="scientific">Desulfoluna limicola</name>
    <dbReference type="NCBI Taxonomy" id="2810562"/>
    <lineage>
        <taxon>Bacteria</taxon>
        <taxon>Pseudomonadati</taxon>
        <taxon>Thermodesulfobacteriota</taxon>
        <taxon>Desulfobacteria</taxon>
        <taxon>Desulfobacterales</taxon>
        <taxon>Desulfolunaceae</taxon>
        <taxon>Desulfoluna</taxon>
    </lineage>
</organism>
<gene>
    <name evidence="1" type="ORF">DSLASN_25460</name>
</gene>
<dbReference type="EMBL" id="AP024488">
    <property type="protein sequence ID" value="BCS96914.1"/>
    <property type="molecule type" value="Genomic_DNA"/>
</dbReference>
<proteinExistence type="predicted"/>
<evidence type="ECO:0008006" key="3">
    <source>
        <dbReference type="Google" id="ProtNLM"/>
    </source>
</evidence>
<reference evidence="1 2" key="1">
    <citation type="submission" date="2021-02" db="EMBL/GenBank/DDBJ databases">
        <title>Complete genome of Desulfoluna sp. strain ASN36.</title>
        <authorList>
            <person name="Takahashi A."/>
            <person name="Kojima H."/>
            <person name="Fukui M."/>
        </authorList>
    </citation>
    <scope>NUCLEOTIDE SEQUENCE [LARGE SCALE GENOMIC DNA]</scope>
    <source>
        <strain evidence="1 2">ASN36</strain>
    </source>
</reference>